<reference evidence="1" key="2">
    <citation type="journal article" date="2015" name="Data Brief">
        <title>Shoot transcriptome of the giant reed, Arundo donax.</title>
        <authorList>
            <person name="Barrero R.A."/>
            <person name="Guerrero F.D."/>
            <person name="Moolhuijzen P."/>
            <person name="Goolsby J.A."/>
            <person name="Tidwell J."/>
            <person name="Bellgard S.E."/>
            <person name="Bellgard M.I."/>
        </authorList>
    </citation>
    <scope>NUCLEOTIDE SEQUENCE</scope>
    <source>
        <tissue evidence="1">Shoot tissue taken approximately 20 cm above the soil surface</tissue>
    </source>
</reference>
<accession>A0A0A9BX66</accession>
<protein>
    <submittedName>
        <fullName evidence="1">Uncharacterized protein</fullName>
    </submittedName>
</protein>
<reference evidence="1" key="1">
    <citation type="submission" date="2014-09" db="EMBL/GenBank/DDBJ databases">
        <authorList>
            <person name="Magalhaes I.L.F."/>
            <person name="Oliveira U."/>
            <person name="Santos F.R."/>
            <person name="Vidigal T.H.D.A."/>
            <person name="Brescovit A.D."/>
            <person name="Santos A.J."/>
        </authorList>
    </citation>
    <scope>NUCLEOTIDE SEQUENCE</scope>
    <source>
        <tissue evidence="1">Shoot tissue taken approximately 20 cm above the soil surface</tissue>
    </source>
</reference>
<dbReference type="EMBL" id="GBRH01231077">
    <property type="protein sequence ID" value="JAD66818.1"/>
    <property type="molecule type" value="Transcribed_RNA"/>
</dbReference>
<sequence>MTAPKVVVNSRLDFRVLISIAFPFEQRMASEECIASRQA</sequence>
<dbReference type="AlphaFoldDB" id="A0A0A9BX66"/>
<evidence type="ECO:0000313" key="1">
    <source>
        <dbReference type="EMBL" id="JAD66818.1"/>
    </source>
</evidence>
<organism evidence="1">
    <name type="scientific">Arundo donax</name>
    <name type="common">Giant reed</name>
    <name type="synonym">Donax arundinaceus</name>
    <dbReference type="NCBI Taxonomy" id="35708"/>
    <lineage>
        <taxon>Eukaryota</taxon>
        <taxon>Viridiplantae</taxon>
        <taxon>Streptophyta</taxon>
        <taxon>Embryophyta</taxon>
        <taxon>Tracheophyta</taxon>
        <taxon>Spermatophyta</taxon>
        <taxon>Magnoliopsida</taxon>
        <taxon>Liliopsida</taxon>
        <taxon>Poales</taxon>
        <taxon>Poaceae</taxon>
        <taxon>PACMAD clade</taxon>
        <taxon>Arundinoideae</taxon>
        <taxon>Arundineae</taxon>
        <taxon>Arundo</taxon>
    </lineage>
</organism>
<name>A0A0A9BX66_ARUDO</name>
<proteinExistence type="predicted"/>